<evidence type="ECO:0000313" key="2">
    <source>
        <dbReference type="EnsemblPlants" id="TuG1812G0300001553.01.T01.cds322227"/>
    </source>
</evidence>
<accession>A0A8R7PQZ6</accession>
<dbReference type="EnsemblPlants" id="TuG1812G0300001553.01.T01">
    <property type="protein sequence ID" value="TuG1812G0300001553.01.T01.cds322227"/>
    <property type="gene ID" value="TuG1812G0300001553.01"/>
</dbReference>
<reference evidence="2" key="3">
    <citation type="submission" date="2022-06" db="UniProtKB">
        <authorList>
            <consortium name="EnsemblPlants"/>
        </authorList>
    </citation>
    <scope>IDENTIFICATION</scope>
</reference>
<dbReference type="PANTHER" id="PTHR33026:SF7">
    <property type="entry name" value="OS03G0100275 PROTEIN"/>
    <property type="match status" value="1"/>
</dbReference>
<dbReference type="AlphaFoldDB" id="A0A8R7PQZ6"/>
<evidence type="ECO:0000313" key="3">
    <source>
        <dbReference type="Proteomes" id="UP000015106"/>
    </source>
</evidence>
<dbReference type="Gramene" id="TuG1812G0300001553.01.T01">
    <property type="protein sequence ID" value="TuG1812G0300001553.01.T01.cds322227"/>
    <property type="gene ID" value="TuG1812G0300001553.01"/>
</dbReference>
<reference evidence="2" key="2">
    <citation type="submission" date="2018-03" db="EMBL/GenBank/DDBJ databases">
        <title>The Triticum urartu genome reveals the dynamic nature of wheat genome evolution.</title>
        <authorList>
            <person name="Ling H."/>
            <person name="Ma B."/>
            <person name="Shi X."/>
            <person name="Liu H."/>
            <person name="Dong L."/>
            <person name="Sun H."/>
            <person name="Cao Y."/>
            <person name="Gao Q."/>
            <person name="Zheng S."/>
            <person name="Li Y."/>
            <person name="Yu Y."/>
            <person name="Du H."/>
            <person name="Qi M."/>
            <person name="Li Y."/>
            <person name="Yu H."/>
            <person name="Cui Y."/>
            <person name="Wang N."/>
            <person name="Chen C."/>
            <person name="Wu H."/>
            <person name="Zhao Y."/>
            <person name="Zhang J."/>
            <person name="Li Y."/>
            <person name="Zhou W."/>
            <person name="Zhang B."/>
            <person name="Hu W."/>
            <person name="Eijk M."/>
            <person name="Tang J."/>
            <person name="Witsenboer H."/>
            <person name="Zhao S."/>
            <person name="Li Z."/>
            <person name="Zhang A."/>
            <person name="Wang D."/>
            <person name="Liang C."/>
        </authorList>
    </citation>
    <scope>NUCLEOTIDE SEQUENCE [LARGE SCALE GENOMIC DNA]</scope>
    <source>
        <strain evidence="2">cv. G1812</strain>
    </source>
</reference>
<keyword evidence="3" id="KW-1185">Reference proteome</keyword>
<protein>
    <recommendedName>
        <fullName evidence="1">Transposase (putative) gypsy type domain-containing protein</fullName>
    </recommendedName>
</protein>
<dbReference type="PANTHER" id="PTHR33026">
    <property type="entry name" value="OS06G0360600 PROTEIN"/>
    <property type="match status" value="1"/>
</dbReference>
<dbReference type="Proteomes" id="UP000015106">
    <property type="component" value="Chromosome 3"/>
</dbReference>
<feature type="domain" description="Transposase (putative) gypsy type" evidence="1">
    <location>
        <begin position="12"/>
        <end position="55"/>
    </location>
</feature>
<reference evidence="3" key="1">
    <citation type="journal article" date="2013" name="Nature">
        <title>Draft genome of the wheat A-genome progenitor Triticum urartu.</title>
        <authorList>
            <person name="Ling H.Q."/>
            <person name="Zhao S."/>
            <person name="Liu D."/>
            <person name="Wang J."/>
            <person name="Sun H."/>
            <person name="Zhang C."/>
            <person name="Fan H."/>
            <person name="Li D."/>
            <person name="Dong L."/>
            <person name="Tao Y."/>
            <person name="Gao C."/>
            <person name="Wu H."/>
            <person name="Li Y."/>
            <person name="Cui Y."/>
            <person name="Guo X."/>
            <person name="Zheng S."/>
            <person name="Wang B."/>
            <person name="Yu K."/>
            <person name="Liang Q."/>
            <person name="Yang W."/>
            <person name="Lou X."/>
            <person name="Chen J."/>
            <person name="Feng M."/>
            <person name="Jian J."/>
            <person name="Zhang X."/>
            <person name="Luo G."/>
            <person name="Jiang Y."/>
            <person name="Liu J."/>
            <person name="Wang Z."/>
            <person name="Sha Y."/>
            <person name="Zhang B."/>
            <person name="Wu H."/>
            <person name="Tang D."/>
            <person name="Shen Q."/>
            <person name="Xue P."/>
            <person name="Zou S."/>
            <person name="Wang X."/>
            <person name="Liu X."/>
            <person name="Wang F."/>
            <person name="Yang Y."/>
            <person name="An X."/>
            <person name="Dong Z."/>
            <person name="Zhang K."/>
            <person name="Zhang X."/>
            <person name="Luo M.C."/>
            <person name="Dvorak J."/>
            <person name="Tong Y."/>
            <person name="Wang J."/>
            <person name="Yang H."/>
            <person name="Li Z."/>
            <person name="Wang D."/>
            <person name="Zhang A."/>
            <person name="Wang J."/>
        </authorList>
    </citation>
    <scope>NUCLEOTIDE SEQUENCE</scope>
    <source>
        <strain evidence="3">cv. G1812</strain>
    </source>
</reference>
<proteinExistence type="predicted"/>
<sequence length="78" mass="8846">ESSPQPEQGEVVVFVDHLRRGFSPPGSKFFRDMLNFFELRPQDLGPNSIINLRQFKCSVKYIFKQSQSSLSSGSSFTS</sequence>
<organism evidence="2 3">
    <name type="scientific">Triticum urartu</name>
    <name type="common">Red wild einkorn</name>
    <name type="synonym">Crithodium urartu</name>
    <dbReference type="NCBI Taxonomy" id="4572"/>
    <lineage>
        <taxon>Eukaryota</taxon>
        <taxon>Viridiplantae</taxon>
        <taxon>Streptophyta</taxon>
        <taxon>Embryophyta</taxon>
        <taxon>Tracheophyta</taxon>
        <taxon>Spermatophyta</taxon>
        <taxon>Magnoliopsida</taxon>
        <taxon>Liliopsida</taxon>
        <taxon>Poales</taxon>
        <taxon>Poaceae</taxon>
        <taxon>BOP clade</taxon>
        <taxon>Pooideae</taxon>
        <taxon>Triticodae</taxon>
        <taxon>Triticeae</taxon>
        <taxon>Triticinae</taxon>
        <taxon>Triticum</taxon>
    </lineage>
</organism>
<name>A0A8R7PQZ6_TRIUA</name>
<dbReference type="Pfam" id="PF04195">
    <property type="entry name" value="Transposase_28"/>
    <property type="match status" value="1"/>
</dbReference>
<evidence type="ECO:0000259" key="1">
    <source>
        <dbReference type="Pfam" id="PF04195"/>
    </source>
</evidence>
<dbReference type="InterPro" id="IPR007321">
    <property type="entry name" value="Transposase_28"/>
</dbReference>